<sequence length="1207" mass="134686">MSTFIRESDLVLPIPDRATDINIECFRHRRSQLRIVFAQVPGPICSAHIVVPTLPPDNKGLPHTLEHLVFCGSQRFPQRGYLDALANRCLADGTNAFTEYDHTAYTVHTAGSQGLVNLLPVFLDHVLNPLLRDDQFITEVYHVDGKGSEKGVVYSEMAAREMGEEDLIARTLRRLVYGAACPYANECGGLTPDIATLNNDQIKVYHQQYYNVNNLTITLFGDSIDQIKVFQALESLSGLLDPPSVSLPSTPPPLVIPDVSTLVPPATLSTTSSPCVISEQVKFPSVDEATGSYTYAWRGPPIEDVRTSLAVTILFRYLQENSASPFYQALVETDDPWATHVDFSIHEYVETCLELNFYGVPYKLTDDDDSDDEVEKDLSDNDVADSEPIHACNGPQEFQKAVRQVLEVFVQKGFPQNSTIGDIIDSYRLQVCKDIEDDPHEYLFESLVTDIVAHQFSPRSTDRPCLKLGSRLEVFKWLNELADEPLNFWYELAQKWLLDAPMFEIILTPDAAYAEALEQEQTHAVEERVRSLGPDGLAELQLVLDRAIEANKLDLPQALLDTMPPVPSLAQVPATPCVTFLQSLNQRGDQVVQTSTSTEPSEHITRFNTAQVVATNTLFRYAVFYLPLHSVPEPLTPYIPLFCELLFRCPLTIPANLAQAYGQKVKPGQTTVVLDYRDLVTELDNSLVGYWCRPGLGGSTQSTCWLSDTLMVGGKATPARYPDLCRWLSGVLFFSTFTKERILNSAQGLLREIPEIIRDDGTLIQAVAYRLTASQHRSEVVQGPGDDCSIDLDGENHSRFDPWNNSIALSIFRQKQFLQNVVDALNHSDSTRGDAVVAELNALRQHITGQLQEALCRELPEGRSLASLSWFLVATSLDATKTLDESVSGAGSPTLDNLLLSPKESTHPLVKQLLTIWGQHRQASVALSSCDPSAGKNNALLPTSSPFPYPRYPYVPFYNQPMAFHVAHPSAQSSHVVCIIPCDILRFAQPDVTSTTVNVSHPNQLTVREALVVEYLAVQLLCDLLGRTEGPLYTQIRGNGYAYGCSLFSKDWVGQLQFTVYDAVAPFKALRLFWQIVQDLETQWDTYINPFEFQTAKSTWSYHWASSRSTPPDLVHFCSLSTLRGFETPGDYERLVSSCLDRVTVDHLREAYNKHLKRFIDRSTCLTIALTPPSLSGEADQIYQDDPNQAPFRPLNLLSLELPKKDS</sequence>
<dbReference type="Pfam" id="PF00675">
    <property type="entry name" value="Peptidase_M16"/>
    <property type="match status" value="1"/>
</dbReference>
<dbReference type="AlphaFoldDB" id="A0A9W8ATY5"/>
<dbReference type="SUPFAM" id="SSF63411">
    <property type="entry name" value="LuxS/MPP-like metallohydrolase"/>
    <property type="match status" value="3"/>
</dbReference>
<dbReference type="Gene3D" id="3.30.830.10">
    <property type="entry name" value="Metalloenzyme, LuxS/M16 peptidase-like"/>
    <property type="match status" value="4"/>
</dbReference>
<dbReference type="GO" id="GO:0046872">
    <property type="term" value="F:metal ion binding"/>
    <property type="evidence" value="ECO:0007669"/>
    <property type="project" value="InterPro"/>
</dbReference>
<evidence type="ECO:0000313" key="3">
    <source>
        <dbReference type="EMBL" id="KAJ1969347.1"/>
    </source>
</evidence>
<dbReference type="PANTHER" id="PTHR43016">
    <property type="entry name" value="PRESEQUENCE PROTEASE"/>
    <property type="match status" value="1"/>
</dbReference>
<dbReference type="Pfam" id="PF05193">
    <property type="entry name" value="Peptidase_M16_C"/>
    <property type="match status" value="1"/>
</dbReference>
<evidence type="ECO:0000259" key="1">
    <source>
        <dbReference type="Pfam" id="PF00675"/>
    </source>
</evidence>
<dbReference type="InterPro" id="IPR011249">
    <property type="entry name" value="Metalloenz_LuxS/M16"/>
</dbReference>
<dbReference type="InterPro" id="IPR007863">
    <property type="entry name" value="Peptidase_M16_C"/>
</dbReference>
<feature type="domain" description="Peptidase M16 N-terminal" evidence="1">
    <location>
        <begin position="55"/>
        <end position="143"/>
    </location>
</feature>
<feature type="domain" description="Peptidase M16 C-terminal" evidence="2">
    <location>
        <begin position="197"/>
        <end position="349"/>
    </location>
</feature>
<dbReference type="FunFam" id="3.30.830.10:FF:000015">
    <property type="entry name" value="Putative zinc metalloprotease"/>
    <property type="match status" value="1"/>
</dbReference>
<proteinExistence type="predicted"/>
<keyword evidence="4" id="KW-1185">Reference proteome</keyword>
<reference evidence="3" key="1">
    <citation type="submission" date="2022-07" db="EMBL/GenBank/DDBJ databases">
        <title>Phylogenomic reconstructions and comparative analyses of Kickxellomycotina fungi.</title>
        <authorList>
            <person name="Reynolds N.K."/>
            <person name="Stajich J.E."/>
            <person name="Barry K."/>
            <person name="Grigoriev I.V."/>
            <person name="Crous P."/>
            <person name="Smith M.E."/>
        </authorList>
    </citation>
    <scope>NUCLEOTIDE SEQUENCE</scope>
    <source>
        <strain evidence="3">RSA 1196</strain>
    </source>
</reference>
<accession>A0A9W8ATY5</accession>
<protein>
    <submittedName>
        <fullName evidence="3">Uncharacterized protein</fullName>
    </submittedName>
</protein>
<dbReference type="Proteomes" id="UP001150925">
    <property type="component" value="Unassembled WGS sequence"/>
</dbReference>
<evidence type="ECO:0000259" key="2">
    <source>
        <dbReference type="Pfam" id="PF05193"/>
    </source>
</evidence>
<gene>
    <name evidence="3" type="ORF">IWQ62_000684</name>
</gene>
<dbReference type="OrthoDB" id="4953at2759"/>
<dbReference type="PANTHER" id="PTHR43016:SF6">
    <property type="entry name" value="PEPTIDASE M16 N-TERMINAL DOMAIN-CONTAINING PROTEIN"/>
    <property type="match status" value="1"/>
</dbReference>
<dbReference type="EMBL" id="JANBPY010000068">
    <property type="protein sequence ID" value="KAJ1969347.1"/>
    <property type="molecule type" value="Genomic_DNA"/>
</dbReference>
<organism evidence="3 4">
    <name type="scientific">Dispira parvispora</name>
    <dbReference type="NCBI Taxonomy" id="1520584"/>
    <lineage>
        <taxon>Eukaryota</taxon>
        <taxon>Fungi</taxon>
        <taxon>Fungi incertae sedis</taxon>
        <taxon>Zoopagomycota</taxon>
        <taxon>Kickxellomycotina</taxon>
        <taxon>Dimargaritomycetes</taxon>
        <taxon>Dimargaritales</taxon>
        <taxon>Dimargaritaceae</taxon>
        <taxon>Dispira</taxon>
    </lineage>
</organism>
<name>A0A9W8ATY5_9FUNG</name>
<comment type="caution">
    <text evidence="3">The sequence shown here is derived from an EMBL/GenBank/DDBJ whole genome shotgun (WGS) entry which is preliminary data.</text>
</comment>
<dbReference type="InterPro" id="IPR011765">
    <property type="entry name" value="Pept_M16_N"/>
</dbReference>
<evidence type="ECO:0000313" key="4">
    <source>
        <dbReference type="Proteomes" id="UP001150925"/>
    </source>
</evidence>